<keyword evidence="1" id="KW-0732">Signal</keyword>
<feature type="chain" id="PRO_5026290492" evidence="1">
    <location>
        <begin position="28"/>
        <end position="116"/>
    </location>
</feature>
<organism evidence="2">
    <name type="scientific">Rhipicephalus microplus</name>
    <name type="common">Cattle tick</name>
    <name type="synonym">Boophilus microplus</name>
    <dbReference type="NCBI Taxonomy" id="6941"/>
    <lineage>
        <taxon>Eukaryota</taxon>
        <taxon>Metazoa</taxon>
        <taxon>Ecdysozoa</taxon>
        <taxon>Arthropoda</taxon>
        <taxon>Chelicerata</taxon>
        <taxon>Arachnida</taxon>
        <taxon>Acari</taxon>
        <taxon>Parasitiformes</taxon>
        <taxon>Ixodida</taxon>
        <taxon>Ixodoidea</taxon>
        <taxon>Ixodidae</taxon>
        <taxon>Rhipicephalinae</taxon>
        <taxon>Rhipicephalus</taxon>
        <taxon>Boophilus</taxon>
    </lineage>
</organism>
<feature type="signal peptide" evidence="1">
    <location>
        <begin position="1"/>
        <end position="27"/>
    </location>
</feature>
<reference evidence="2" key="1">
    <citation type="submission" date="2020-03" db="EMBL/GenBank/DDBJ databases">
        <title>A transcriptome and proteome of the tick Rhipicephalus microplus shaped by the genetic composition of its hosts and developmental stage.</title>
        <authorList>
            <person name="Garcia G.R."/>
            <person name="Ribeiro J.M.C."/>
            <person name="Maruyama S.R."/>
            <person name="Gardinasse L.G."/>
            <person name="Nelson K."/>
            <person name="Ferreira B.R."/>
            <person name="Andrade T.G."/>
            <person name="Santos I.K.F.M."/>
        </authorList>
    </citation>
    <scope>NUCLEOTIDE SEQUENCE</scope>
    <source>
        <strain evidence="2">NSGR</strain>
        <tissue evidence="2">Salivary glands</tissue>
    </source>
</reference>
<dbReference type="AlphaFoldDB" id="A0A6G5A0Y3"/>
<proteinExistence type="predicted"/>
<evidence type="ECO:0000313" key="2">
    <source>
        <dbReference type="EMBL" id="NIE44685.1"/>
    </source>
</evidence>
<protein>
    <submittedName>
        <fullName evidence="2">Putative secreted protein</fullName>
    </submittedName>
</protein>
<accession>A0A6G5A0Y3</accession>
<sequence>MASNSHIFIILRLAVVLLVLNAWTCKGSFDEEAIKKAANLGRRSAASADLQHVVETNAAYEKGIYPVPKTVAMDVGVRVICTAENETTSASQTRMSTVRPFVQQGIPAKFKLWNNE</sequence>
<name>A0A6G5A0Y3_RHIMP</name>
<evidence type="ECO:0000256" key="1">
    <source>
        <dbReference type="SAM" id="SignalP"/>
    </source>
</evidence>
<dbReference type="EMBL" id="GIKN01002412">
    <property type="protein sequence ID" value="NIE44685.1"/>
    <property type="molecule type" value="Transcribed_RNA"/>
</dbReference>